<evidence type="ECO:0000313" key="1">
    <source>
        <dbReference type="EMBL" id="KAK1580315.1"/>
    </source>
</evidence>
<organism evidence="1 2">
    <name type="scientific">Colletotrichum navitas</name>
    <dbReference type="NCBI Taxonomy" id="681940"/>
    <lineage>
        <taxon>Eukaryota</taxon>
        <taxon>Fungi</taxon>
        <taxon>Dikarya</taxon>
        <taxon>Ascomycota</taxon>
        <taxon>Pezizomycotina</taxon>
        <taxon>Sordariomycetes</taxon>
        <taxon>Hypocreomycetidae</taxon>
        <taxon>Glomerellales</taxon>
        <taxon>Glomerellaceae</taxon>
        <taxon>Colletotrichum</taxon>
        <taxon>Colletotrichum graminicola species complex</taxon>
    </lineage>
</organism>
<accession>A0AAD8PTC6</accession>
<keyword evidence="2" id="KW-1185">Reference proteome</keyword>
<dbReference type="Proteomes" id="UP001230504">
    <property type="component" value="Unassembled WGS sequence"/>
</dbReference>
<proteinExistence type="predicted"/>
<comment type="caution">
    <text evidence="1">The sequence shown here is derived from an EMBL/GenBank/DDBJ whole genome shotgun (WGS) entry which is preliminary data.</text>
</comment>
<dbReference type="GeneID" id="85436571"/>
<gene>
    <name evidence="1" type="ORF">LY79DRAFT_309687</name>
</gene>
<dbReference type="RefSeq" id="XP_060411369.1">
    <property type="nucleotide sequence ID" value="XM_060552331.1"/>
</dbReference>
<protein>
    <submittedName>
        <fullName evidence="1">Uncharacterized protein</fullName>
    </submittedName>
</protein>
<dbReference type="EMBL" id="JAHLJV010000056">
    <property type="protein sequence ID" value="KAK1580315.1"/>
    <property type="molecule type" value="Genomic_DNA"/>
</dbReference>
<name>A0AAD8PTC6_9PEZI</name>
<sequence>MRYVYGVSKLLSCSTAMVHKYLLGSTLPTLQLWRLPSLARSLLLAPLLHNTRLSDSCTIPACPGMVPLLYPYPRTAPHRSMPCLLIQVQRYGRAQKTKDQGTHSHARRRILLSQCASFPSYIHLWHNPSPSTPPPGTYLFTLHYPPCACLTLPALPQSFSYPLPSTLTFSEVCPYLVSSTQSADRPQLPSILLPIEHRYLLDLEGGFFFLFPISSPVTARGKLNQQLPSPTSPPPHLSFNLTLAHNHHATRLTELTTNFLAWMSQT</sequence>
<reference evidence="1" key="1">
    <citation type="submission" date="2021-06" db="EMBL/GenBank/DDBJ databases">
        <title>Comparative genomics, transcriptomics and evolutionary studies reveal genomic signatures of adaptation to plant cell wall in hemibiotrophic fungi.</title>
        <authorList>
            <consortium name="DOE Joint Genome Institute"/>
            <person name="Baroncelli R."/>
            <person name="Diaz J.F."/>
            <person name="Benocci T."/>
            <person name="Peng M."/>
            <person name="Battaglia E."/>
            <person name="Haridas S."/>
            <person name="Andreopoulos W."/>
            <person name="Labutti K."/>
            <person name="Pangilinan J."/>
            <person name="Floch G.L."/>
            <person name="Makela M.R."/>
            <person name="Henrissat B."/>
            <person name="Grigoriev I.V."/>
            <person name="Crouch J.A."/>
            <person name="De Vries R.P."/>
            <person name="Sukno S.A."/>
            <person name="Thon M.R."/>
        </authorList>
    </citation>
    <scope>NUCLEOTIDE SEQUENCE</scope>
    <source>
        <strain evidence="1">CBS 125086</strain>
    </source>
</reference>
<evidence type="ECO:0000313" key="2">
    <source>
        <dbReference type="Proteomes" id="UP001230504"/>
    </source>
</evidence>
<dbReference type="AlphaFoldDB" id="A0AAD8PTC6"/>